<dbReference type="GO" id="GO:0005975">
    <property type="term" value="P:carbohydrate metabolic process"/>
    <property type="evidence" value="ECO:0007669"/>
    <property type="project" value="InterPro"/>
</dbReference>
<sequence length="601" mass="66282">MSDMDIRNEFIDNLLGKMTLEEKVGQCFTFSWRGSIVTPAVKALIEKLHVGGLRIEPYTAESARSTYYGKSLADTNYEKPEGYTDMPKTYFTAKTPGNYIMPSEYATRINELQWIALNSSGGIPLNICTDNEGACTNDYQFGGMPGYPALMGLAATGDLELTRKVGKAIAQQLRAVGITMLHSPVCDINVNAANPEIRFRGFSDDPETVAEFVCAFSEGLIDGGIIPMAKHYPGRGDSSTDAHYELEQINVDKDRLHDVELRPYKRMIEKGCLKGVMTCHSAYPLVVGEDLPATLSKVLVTDILRNELGFDGVITSDAMGMGAIVNRYGLPNACVMALQAGVNLMLCKSDDETREQVYYRMLDAVRKDEVTMDQLETSVRKVLEAKYDQGLFENAQVDAAAATAFVRNPEILEVAQQAAEKSLTLMRDEENLLPLSQDRKVLIIEQLKMAEFTPNDIYQGHWRLNREILKHTDNVINADCTFIPTVDEINFLCDLAQEADVVVATNFFWRHAGNKANTELVERLIAEGNEVVVVTNDPYAEGAPATAGTVLNCWSLMGESLQEVAEVLFGKKKAGGKLPVGNFQEYVGDSKAEVAEELVPA</sequence>
<accession>A0A6C2U6D7</accession>
<dbReference type="InterPro" id="IPR002772">
    <property type="entry name" value="Glyco_hydro_3_C"/>
</dbReference>
<evidence type="ECO:0000259" key="6">
    <source>
        <dbReference type="Pfam" id="PF00933"/>
    </source>
</evidence>
<dbReference type="Gene3D" id="3.40.50.1700">
    <property type="entry name" value="Glycoside hydrolase family 3 C-terminal domain"/>
    <property type="match status" value="1"/>
</dbReference>
<dbReference type="GO" id="GO:0004563">
    <property type="term" value="F:beta-N-acetylhexosaminidase activity"/>
    <property type="evidence" value="ECO:0007669"/>
    <property type="project" value="UniProtKB-EC"/>
</dbReference>
<dbReference type="Pfam" id="PF00933">
    <property type="entry name" value="Glyco_hydro_3"/>
    <property type="match status" value="1"/>
</dbReference>
<dbReference type="EC" id="3.2.1.52" evidence="3"/>
<evidence type="ECO:0000256" key="1">
    <source>
        <dbReference type="ARBA" id="ARBA00001231"/>
    </source>
</evidence>
<keyword evidence="4" id="KW-0378">Hydrolase</keyword>
<evidence type="ECO:0000313" key="8">
    <source>
        <dbReference type="EMBL" id="VGO15409.1"/>
    </source>
</evidence>
<dbReference type="AlphaFoldDB" id="A0A6C2U6D7"/>
<organism evidence="8 9">
    <name type="scientific">Pontiella desulfatans</name>
    <dbReference type="NCBI Taxonomy" id="2750659"/>
    <lineage>
        <taxon>Bacteria</taxon>
        <taxon>Pseudomonadati</taxon>
        <taxon>Kiritimatiellota</taxon>
        <taxon>Kiritimatiellia</taxon>
        <taxon>Kiritimatiellales</taxon>
        <taxon>Pontiellaceae</taxon>
        <taxon>Pontiella</taxon>
    </lineage>
</organism>
<dbReference type="InterPro" id="IPR017853">
    <property type="entry name" value="GH"/>
</dbReference>
<dbReference type="InterPro" id="IPR001764">
    <property type="entry name" value="Glyco_hydro_3_N"/>
</dbReference>
<keyword evidence="9" id="KW-1185">Reference proteome</keyword>
<feature type="domain" description="Glycoside hydrolase family 3 C-terminal" evidence="7">
    <location>
        <begin position="424"/>
        <end position="580"/>
    </location>
</feature>
<evidence type="ECO:0000256" key="4">
    <source>
        <dbReference type="ARBA" id="ARBA00022801"/>
    </source>
</evidence>
<evidence type="ECO:0000313" key="9">
    <source>
        <dbReference type="Proteomes" id="UP000366872"/>
    </source>
</evidence>
<dbReference type="EMBL" id="CAAHFG010000002">
    <property type="protein sequence ID" value="VGO15409.1"/>
    <property type="molecule type" value="Genomic_DNA"/>
</dbReference>
<comment type="catalytic activity">
    <reaction evidence="1">
        <text>Hydrolysis of terminal non-reducing N-acetyl-D-hexosamine residues in N-acetyl-beta-D-hexosaminides.</text>
        <dbReference type="EC" id="3.2.1.52"/>
    </reaction>
</comment>
<gene>
    <name evidence="8" type="primary">nagZ</name>
    <name evidence="8" type="ORF">PDESU_03992</name>
</gene>
<reference evidence="8 9" key="1">
    <citation type="submission" date="2019-04" db="EMBL/GenBank/DDBJ databases">
        <authorList>
            <person name="Van Vliet M D."/>
        </authorList>
    </citation>
    <scope>NUCLEOTIDE SEQUENCE [LARGE SCALE GENOMIC DNA]</scope>
    <source>
        <strain evidence="8 9">F1</strain>
    </source>
</reference>
<dbReference type="SUPFAM" id="SSF51445">
    <property type="entry name" value="(Trans)glycosidases"/>
    <property type="match status" value="1"/>
</dbReference>
<dbReference type="Pfam" id="PF01915">
    <property type="entry name" value="Glyco_hydro_3_C"/>
    <property type="match status" value="1"/>
</dbReference>
<dbReference type="InterPro" id="IPR036881">
    <property type="entry name" value="Glyco_hydro_3_C_sf"/>
</dbReference>
<protein>
    <recommendedName>
        <fullName evidence="3">beta-N-acetylhexosaminidase</fullName>
        <ecNumber evidence="3">3.2.1.52</ecNumber>
    </recommendedName>
</protein>
<dbReference type="SUPFAM" id="SSF52279">
    <property type="entry name" value="Beta-D-glucan exohydrolase, C-terminal domain"/>
    <property type="match status" value="1"/>
</dbReference>
<dbReference type="Proteomes" id="UP000366872">
    <property type="component" value="Unassembled WGS sequence"/>
</dbReference>
<name>A0A6C2U6D7_PONDE</name>
<evidence type="ECO:0000259" key="7">
    <source>
        <dbReference type="Pfam" id="PF01915"/>
    </source>
</evidence>
<evidence type="ECO:0000256" key="2">
    <source>
        <dbReference type="ARBA" id="ARBA00005336"/>
    </source>
</evidence>
<evidence type="ECO:0000256" key="3">
    <source>
        <dbReference type="ARBA" id="ARBA00012663"/>
    </source>
</evidence>
<evidence type="ECO:0000256" key="5">
    <source>
        <dbReference type="ARBA" id="ARBA00023295"/>
    </source>
</evidence>
<dbReference type="PANTHER" id="PTHR30480:SF13">
    <property type="entry name" value="BETA-HEXOSAMINIDASE"/>
    <property type="match status" value="1"/>
</dbReference>
<keyword evidence="5" id="KW-0326">Glycosidase</keyword>
<proteinExistence type="inferred from homology"/>
<dbReference type="RefSeq" id="WP_136080975.1">
    <property type="nucleotide sequence ID" value="NZ_CAAHFG010000002.1"/>
</dbReference>
<dbReference type="PRINTS" id="PR00133">
    <property type="entry name" value="GLHYDRLASE3"/>
</dbReference>
<dbReference type="Gene3D" id="3.20.20.300">
    <property type="entry name" value="Glycoside hydrolase, family 3, N-terminal domain"/>
    <property type="match status" value="1"/>
</dbReference>
<feature type="domain" description="Glycoside hydrolase family 3 N-terminal" evidence="6">
    <location>
        <begin position="101"/>
        <end position="384"/>
    </location>
</feature>
<dbReference type="InterPro" id="IPR050226">
    <property type="entry name" value="NagZ_Beta-hexosaminidase"/>
</dbReference>
<dbReference type="GO" id="GO:0009254">
    <property type="term" value="P:peptidoglycan turnover"/>
    <property type="evidence" value="ECO:0007669"/>
    <property type="project" value="TreeGrafter"/>
</dbReference>
<dbReference type="PANTHER" id="PTHR30480">
    <property type="entry name" value="BETA-HEXOSAMINIDASE-RELATED"/>
    <property type="match status" value="1"/>
</dbReference>
<dbReference type="InterPro" id="IPR036962">
    <property type="entry name" value="Glyco_hydro_3_N_sf"/>
</dbReference>
<comment type="similarity">
    <text evidence="2">Belongs to the glycosyl hydrolase 3 family.</text>
</comment>